<dbReference type="InterPro" id="IPR003356">
    <property type="entry name" value="DNA_methylase_A-5"/>
</dbReference>
<dbReference type="AlphaFoldDB" id="A0A699W8X4"/>
<keyword evidence="3" id="KW-0808">Transferase</keyword>
<dbReference type="SUPFAM" id="SSF53335">
    <property type="entry name" value="S-adenosyl-L-methionine-dependent methyltransferases"/>
    <property type="match status" value="1"/>
</dbReference>
<dbReference type="InterPro" id="IPR051537">
    <property type="entry name" value="DNA_Adenine_Mtase"/>
</dbReference>
<evidence type="ECO:0000256" key="6">
    <source>
        <dbReference type="ARBA" id="ARBA00047942"/>
    </source>
</evidence>
<dbReference type="GO" id="GO:0032259">
    <property type="term" value="P:methylation"/>
    <property type="evidence" value="ECO:0007669"/>
    <property type="project" value="UniProtKB-KW"/>
</dbReference>
<feature type="non-terminal residue" evidence="8">
    <location>
        <position position="117"/>
    </location>
</feature>
<dbReference type="EC" id="2.1.1.72" evidence="1"/>
<keyword evidence="4" id="KW-0949">S-adenosyl-L-methionine</keyword>
<dbReference type="Pfam" id="PF02384">
    <property type="entry name" value="N6_Mtase"/>
    <property type="match status" value="1"/>
</dbReference>
<protein>
    <recommendedName>
        <fullName evidence="1">site-specific DNA-methyltransferase (adenine-specific)</fullName>
        <ecNumber evidence="1">2.1.1.72</ecNumber>
    </recommendedName>
</protein>
<gene>
    <name evidence="8" type="ORF">Tci_915049</name>
</gene>
<sequence length="117" mass="13017">MDATGRFPANRMPPTSDGQLLFLQHAAYHLSETGVATVVHSGSTLFSGDAGGGESETRRWLTQEQDIVEAIIQLPKNEFFNTGINTYLWILNRAKPESRQGHVLLINAETCFTKLQR</sequence>
<name>A0A699W8X4_TANCI</name>
<dbReference type="GO" id="GO:0008170">
    <property type="term" value="F:N-methyltransferase activity"/>
    <property type="evidence" value="ECO:0007669"/>
    <property type="project" value="InterPro"/>
</dbReference>
<evidence type="ECO:0000256" key="3">
    <source>
        <dbReference type="ARBA" id="ARBA00022679"/>
    </source>
</evidence>
<feature type="domain" description="DNA methylase adenine-specific" evidence="7">
    <location>
        <begin position="5"/>
        <end position="115"/>
    </location>
</feature>
<dbReference type="PANTHER" id="PTHR42933:SF3">
    <property type="entry name" value="TYPE I RESTRICTION ENZYME MJAVIII METHYLASE SUBUNIT"/>
    <property type="match status" value="1"/>
</dbReference>
<evidence type="ECO:0000313" key="8">
    <source>
        <dbReference type="EMBL" id="GFD43080.1"/>
    </source>
</evidence>
<proteinExistence type="predicted"/>
<evidence type="ECO:0000259" key="7">
    <source>
        <dbReference type="Pfam" id="PF02384"/>
    </source>
</evidence>
<accession>A0A699W8X4</accession>
<keyword evidence="2" id="KW-0489">Methyltransferase</keyword>
<dbReference type="GO" id="GO:0009307">
    <property type="term" value="P:DNA restriction-modification system"/>
    <property type="evidence" value="ECO:0007669"/>
    <property type="project" value="UniProtKB-KW"/>
</dbReference>
<reference evidence="8" key="1">
    <citation type="journal article" date="2019" name="Sci. Rep.">
        <title>Draft genome of Tanacetum cinerariifolium, the natural source of mosquito coil.</title>
        <authorList>
            <person name="Yamashiro T."/>
            <person name="Shiraishi A."/>
            <person name="Satake H."/>
            <person name="Nakayama K."/>
        </authorList>
    </citation>
    <scope>NUCLEOTIDE SEQUENCE</scope>
</reference>
<dbReference type="Gene3D" id="3.40.50.150">
    <property type="entry name" value="Vaccinia Virus protein VP39"/>
    <property type="match status" value="1"/>
</dbReference>
<comment type="caution">
    <text evidence="8">The sequence shown here is derived from an EMBL/GenBank/DDBJ whole genome shotgun (WGS) entry which is preliminary data.</text>
</comment>
<comment type="catalytic activity">
    <reaction evidence="6">
        <text>a 2'-deoxyadenosine in DNA + S-adenosyl-L-methionine = an N(6)-methyl-2'-deoxyadenosine in DNA + S-adenosyl-L-homocysteine + H(+)</text>
        <dbReference type="Rhea" id="RHEA:15197"/>
        <dbReference type="Rhea" id="RHEA-COMP:12418"/>
        <dbReference type="Rhea" id="RHEA-COMP:12419"/>
        <dbReference type="ChEBI" id="CHEBI:15378"/>
        <dbReference type="ChEBI" id="CHEBI:57856"/>
        <dbReference type="ChEBI" id="CHEBI:59789"/>
        <dbReference type="ChEBI" id="CHEBI:90615"/>
        <dbReference type="ChEBI" id="CHEBI:90616"/>
        <dbReference type="EC" id="2.1.1.72"/>
    </reaction>
</comment>
<evidence type="ECO:0000256" key="2">
    <source>
        <dbReference type="ARBA" id="ARBA00022603"/>
    </source>
</evidence>
<dbReference type="PANTHER" id="PTHR42933">
    <property type="entry name" value="SLR6095 PROTEIN"/>
    <property type="match status" value="1"/>
</dbReference>
<dbReference type="InterPro" id="IPR029063">
    <property type="entry name" value="SAM-dependent_MTases_sf"/>
</dbReference>
<evidence type="ECO:0000256" key="4">
    <source>
        <dbReference type="ARBA" id="ARBA00022691"/>
    </source>
</evidence>
<evidence type="ECO:0000256" key="5">
    <source>
        <dbReference type="ARBA" id="ARBA00022747"/>
    </source>
</evidence>
<evidence type="ECO:0000256" key="1">
    <source>
        <dbReference type="ARBA" id="ARBA00011900"/>
    </source>
</evidence>
<organism evidence="8">
    <name type="scientific">Tanacetum cinerariifolium</name>
    <name type="common">Dalmatian daisy</name>
    <name type="synonym">Chrysanthemum cinerariifolium</name>
    <dbReference type="NCBI Taxonomy" id="118510"/>
    <lineage>
        <taxon>Eukaryota</taxon>
        <taxon>Viridiplantae</taxon>
        <taxon>Streptophyta</taxon>
        <taxon>Embryophyta</taxon>
        <taxon>Tracheophyta</taxon>
        <taxon>Spermatophyta</taxon>
        <taxon>Magnoliopsida</taxon>
        <taxon>eudicotyledons</taxon>
        <taxon>Gunneridae</taxon>
        <taxon>Pentapetalae</taxon>
        <taxon>asterids</taxon>
        <taxon>campanulids</taxon>
        <taxon>Asterales</taxon>
        <taxon>Asteraceae</taxon>
        <taxon>Asteroideae</taxon>
        <taxon>Anthemideae</taxon>
        <taxon>Anthemidinae</taxon>
        <taxon>Tanacetum</taxon>
    </lineage>
</organism>
<keyword evidence="5" id="KW-0680">Restriction system</keyword>
<dbReference type="GO" id="GO:0003677">
    <property type="term" value="F:DNA binding"/>
    <property type="evidence" value="ECO:0007669"/>
    <property type="project" value="InterPro"/>
</dbReference>
<dbReference type="EMBL" id="BKCJ011589580">
    <property type="protein sequence ID" value="GFD43080.1"/>
    <property type="molecule type" value="Genomic_DNA"/>
</dbReference>
<dbReference type="GO" id="GO:0009007">
    <property type="term" value="F:site-specific DNA-methyltransferase (adenine-specific) activity"/>
    <property type="evidence" value="ECO:0007669"/>
    <property type="project" value="UniProtKB-EC"/>
</dbReference>